<name>A0A4R9GBL3_9LEPT</name>
<protein>
    <recommendedName>
        <fullName evidence="3">Lipoprotein</fullName>
    </recommendedName>
</protein>
<evidence type="ECO:0000313" key="1">
    <source>
        <dbReference type="EMBL" id="TGK09073.1"/>
    </source>
</evidence>
<dbReference type="AlphaFoldDB" id="A0A4R9GBL3"/>
<dbReference type="EMBL" id="RQET01000009">
    <property type="protein sequence ID" value="TGK09073.1"/>
    <property type="molecule type" value="Genomic_DNA"/>
</dbReference>
<gene>
    <name evidence="1" type="ORF">EHO60_13735</name>
</gene>
<proteinExistence type="predicted"/>
<dbReference type="RefSeq" id="WP_135768759.1">
    <property type="nucleotide sequence ID" value="NZ_RQET01000009.1"/>
</dbReference>
<dbReference type="Proteomes" id="UP000298458">
    <property type="component" value="Unassembled WGS sequence"/>
</dbReference>
<reference evidence="1" key="1">
    <citation type="journal article" date="2019" name="PLoS Negl. Trop. Dis.">
        <title>Revisiting the worldwide diversity of Leptospira species in the environment.</title>
        <authorList>
            <person name="Vincent A.T."/>
            <person name="Schiettekatte O."/>
            <person name="Bourhy P."/>
            <person name="Veyrier F.J."/>
            <person name="Picardeau M."/>
        </authorList>
    </citation>
    <scope>NUCLEOTIDE SEQUENCE [LARGE SCALE GENOMIC DNA]</scope>
    <source>
        <strain evidence="1">SSW15</strain>
    </source>
</reference>
<dbReference type="PROSITE" id="PS51257">
    <property type="entry name" value="PROKAR_LIPOPROTEIN"/>
    <property type="match status" value="1"/>
</dbReference>
<organism evidence="1 2">
    <name type="scientific">Leptospira fletcheri</name>
    <dbReference type="NCBI Taxonomy" id="2484981"/>
    <lineage>
        <taxon>Bacteria</taxon>
        <taxon>Pseudomonadati</taxon>
        <taxon>Spirochaetota</taxon>
        <taxon>Spirochaetia</taxon>
        <taxon>Leptospirales</taxon>
        <taxon>Leptospiraceae</taxon>
        <taxon>Leptospira</taxon>
    </lineage>
</organism>
<accession>A0A4R9GBL3</accession>
<evidence type="ECO:0000313" key="2">
    <source>
        <dbReference type="Proteomes" id="UP000298458"/>
    </source>
</evidence>
<evidence type="ECO:0008006" key="3">
    <source>
        <dbReference type="Google" id="ProtNLM"/>
    </source>
</evidence>
<comment type="caution">
    <text evidence="1">The sequence shown here is derived from an EMBL/GenBank/DDBJ whole genome shotgun (WGS) entry which is preliminary data.</text>
</comment>
<keyword evidence="2" id="KW-1185">Reference proteome</keyword>
<sequence length="199" mass="23289">MKISSLFSILLLLALFSCKKEKPTESEPVVEVDYFQKYNNPKFKLTDYPEIQGVYTIDGYAGIFRRLGMSEDHPWYNSSHCTEFDPARNKLKIRVATEKKDIEIDIINRIGENIYLSKNHKVVRVRLLFNEKGELSEYFVFELDNDEKKKDAITDKENRDPNTRKSVNWAQGPLEGYKECIQFIEESIKVGQEESGRDY</sequence>